<dbReference type="InterPro" id="IPR011545">
    <property type="entry name" value="DEAD/DEAH_box_helicase_dom"/>
</dbReference>
<gene>
    <name evidence="6" type="ORF">V8Z71_24410</name>
</gene>
<organism evidence="6 7">
    <name type="scientific">Vibrio echinoideorum</name>
    <dbReference type="NCBI Taxonomy" id="2100116"/>
    <lineage>
        <taxon>Bacteria</taxon>
        <taxon>Pseudomonadati</taxon>
        <taxon>Pseudomonadota</taxon>
        <taxon>Gammaproteobacteria</taxon>
        <taxon>Vibrionales</taxon>
        <taxon>Vibrionaceae</taxon>
        <taxon>Vibrio</taxon>
    </lineage>
</organism>
<dbReference type="Pfam" id="PF00270">
    <property type="entry name" value="DEAD"/>
    <property type="match status" value="1"/>
</dbReference>
<feature type="non-terminal residue" evidence="6">
    <location>
        <position position="72"/>
    </location>
</feature>
<reference evidence="6 7" key="1">
    <citation type="submission" date="2024-02" db="EMBL/GenBank/DDBJ databases">
        <title>Bacteria isolated from the canopy kelp, Nereocystis luetkeana.</title>
        <authorList>
            <person name="Pfister C.A."/>
            <person name="Younker I.T."/>
            <person name="Light S.H."/>
        </authorList>
    </citation>
    <scope>NUCLEOTIDE SEQUENCE [LARGE SCALE GENOMIC DNA]</scope>
    <source>
        <strain evidence="6 7">TI.1.15</strain>
    </source>
</reference>
<accession>A0ABU9G1S3</accession>
<dbReference type="RefSeq" id="WP_341636255.1">
    <property type="nucleotide sequence ID" value="NZ_JBANDX010000251.1"/>
</dbReference>
<comment type="caution">
    <text evidence="6">The sequence shown here is derived from an EMBL/GenBank/DDBJ whole genome shotgun (WGS) entry which is preliminary data.</text>
</comment>
<feature type="domain" description="Helicase ATP-binding" evidence="5">
    <location>
        <begin position="1"/>
        <end position="72"/>
    </location>
</feature>
<name>A0ABU9G1S3_9VIBR</name>
<dbReference type="EMBL" id="JBANDX010000251">
    <property type="protein sequence ID" value="MEL0611417.1"/>
    <property type="molecule type" value="Genomic_DNA"/>
</dbReference>
<feature type="non-terminal residue" evidence="6">
    <location>
        <position position="1"/>
    </location>
</feature>
<evidence type="ECO:0000259" key="5">
    <source>
        <dbReference type="PROSITE" id="PS51192"/>
    </source>
</evidence>
<proteinExistence type="predicted"/>
<dbReference type="PROSITE" id="PS51192">
    <property type="entry name" value="HELICASE_ATP_BIND_1"/>
    <property type="match status" value="1"/>
</dbReference>
<keyword evidence="4" id="KW-0067">ATP-binding</keyword>
<keyword evidence="1" id="KW-0547">Nucleotide-binding</keyword>
<keyword evidence="7" id="KW-1185">Reference proteome</keyword>
<dbReference type="SUPFAM" id="SSF52540">
    <property type="entry name" value="P-loop containing nucleoside triphosphate hydrolases"/>
    <property type="match status" value="1"/>
</dbReference>
<sequence>NCVLNELQAVIIVPSRELASQVAEALEPISTALSIKTMTLTGGVNTDNQQQLLSEKPRVAIATPGRLLAVIQ</sequence>
<evidence type="ECO:0000313" key="7">
    <source>
        <dbReference type="Proteomes" id="UP001377160"/>
    </source>
</evidence>
<protein>
    <submittedName>
        <fullName evidence="6">DEAD/DEAH box helicase</fullName>
    </submittedName>
</protein>
<evidence type="ECO:0000256" key="4">
    <source>
        <dbReference type="ARBA" id="ARBA00022840"/>
    </source>
</evidence>
<keyword evidence="2" id="KW-0378">Hydrolase</keyword>
<dbReference type="InterPro" id="IPR027417">
    <property type="entry name" value="P-loop_NTPase"/>
</dbReference>
<evidence type="ECO:0000256" key="2">
    <source>
        <dbReference type="ARBA" id="ARBA00022801"/>
    </source>
</evidence>
<evidence type="ECO:0000313" key="6">
    <source>
        <dbReference type="EMBL" id="MEL0611417.1"/>
    </source>
</evidence>
<keyword evidence="3 6" id="KW-0347">Helicase</keyword>
<dbReference type="InterPro" id="IPR014001">
    <property type="entry name" value="Helicase_ATP-bd"/>
</dbReference>
<dbReference type="GO" id="GO:0004386">
    <property type="term" value="F:helicase activity"/>
    <property type="evidence" value="ECO:0007669"/>
    <property type="project" value="UniProtKB-KW"/>
</dbReference>
<dbReference type="Gene3D" id="3.40.50.300">
    <property type="entry name" value="P-loop containing nucleotide triphosphate hydrolases"/>
    <property type="match status" value="1"/>
</dbReference>
<evidence type="ECO:0000256" key="1">
    <source>
        <dbReference type="ARBA" id="ARBA00022741"/>
    </source>
</evidence>
<dbReference type="PANTHER" id="PTHR47960">
    <property type="entry name" value="DEAD-BOX ATP-DEPENDENT RNA HELICASE 50"/>
    <property type="match status" value="1"/>
</dbReference>
<dbReference type="Proteomes" id="UP001377160">
    <property type="component" value="Unassembled WGS sequence"/>
</dbReference>
<evidence type="ECO:0000256" key="3">
    <source>
        <dbReference type="ARBA" id="ARBA00022806"/>
    </source>
</evidence>